<gene>
    <name evidence="1" type="ORF">QR46_4837</name>
</gene>
<dbReference type="EMBL" id="JXTI01000243">
    <property type="protein sequence ID" value="KWX11208.1"/>
    <property type="molecule type" value="Genomic_DNA"/>
</dbReference>
<protein>
    <submittedName>
        <fullName evidence="1">Uncharacterized protein</fullName>
    </submittedName>
</protein>
<evidence type="ECO:0000313" key="2">
    <source>
        <dbReference type="Proteomes" id="UP000070089"/>
    </source>
</evidence>
<reference evidence="1 2" key="1">
    <citation type="journal article" date="2015" name="Mol. Biochem. Parasitol.">
        <title>Identification of polymorphic genes for use in assemblage B genotyping assays through comparative genomics of multiple assemblage B Giardia duodenalis isolates.</title>
        <authorList>
            <person name="Wielinga C."/>
            <person name="Thompson R.C."/>
            <person name="Monis P."/>
            <person name="Ryan U."/>
        </authorList>
    </citation>
    <scope>NUCLEOTIDE SEQUENCE [LARGE SCALE GENOMIC DNA]</scope>
    <source>
        <strain evidence="1 2">BAH15c1</strain>
    </source>
</reference>
<accession>A0A132NME9</accession>
<organism evidence="1 2">
    <name type="scientific">Giardia duodenalis assemblage B</name>
    <dbReference type="NCBI Taxonomy" id="1394984"/>
    <lineage>
        <taxon>Eukaryota</taxon>
        <taxon>Metamonada</taxon>
        <taxon>Diplomonadida</taxon>
        <taxon>Hexamitidae</taxon>
        <taxon>Giardiinae</taxon>
        <taxon>Giardia</taxon>
    </lineage>
</organism>
<name>A0A132NME9_GIAIN</name>
<proteinExistence type="predicted"/>
<comment type="caution">
    <text evidence="1">The sequence shown here is derived from an EMBL/GenBank/DDBJ whole genome shotgun (WGS) entry which is preliminary data.</text>
</comment>
<dbReference type="Proteomes" id="UP000070089">
    <property type="component" value="Unassembled WGS sequence"/>
</dbReference>
<sequence>MKERFLQNLAHAFYSQLYLENEVSTLETHSIVDSRKYTLLHFVI</sequence>
<dbReference type="AlphaFoldDB" id="A0A132NME9"/>
<evidence type="ECO:0000313" key="1">
    <source>
        <dbReference type="EMBL" id="KWX11208.1"/>
    </source>
</evidence>
<dbReference type="VEuPathDB" id="GiardiaDB:QR46_4837"/>